<evidence type="ECO:0000313" key="3">
    <source>
        <dbReference type="Proteomes" id="UP000177481"/>
    </source>
</evidence>
<keyword evidence="1" id="KW-0812">Transmembrane</keyword>
<dbReference type="AlphaFoldDB" id="A0A1F5EA72"/>
<organism evidence="2 3">
    <name type="scientific">Candidatus Berkelbacteria bacterium RIFCSPLOWO2_01_FULL_50_28</name>
    <dbReference type="NCBI Taxonomy" id="1797471"/>
    <lineage>
        <taxon>Bacteria</taxon>
        <taxon>Candidatus Berkelbacteria</taxon>
    </lineage>
</organism>
<keyword evidence="1" id="KW-1133">Transmembrane helix</keyword>
<feature type="transmembrane region" description="Helical" evidence="1">
    <location>
        <begin position="85"/>
        <end position="102"/>
    </location>
</feature>
<evidence type="ECO:0000256" key="1">
    <source>
        <dbReference type="SAM" id="Phobius"/>
    </source>
</evidence>
<feature type="transmembrane region" description="Helical" evidence="1">
    <location>
        <begin position="46"/>
        <end position="64"/>
    </location>
</feature>
<name>A0A1F5EA72_9BACT</name>
<dbReference type="EMBL" id="MEZX01000003">
    <property type="protein sequence ID" value="OGD64288.1"/>
    <property type="molecule type" value="Genomic_DNA"/>
</dbReference>
<proteinExistence type="predicted"/>
<reference evidence="2 3" key="1">
    <citation type="journal article" date="2016" name="Nat. Commun.">
        <title>Thousands of microbial genomes shed light on interconnected biogeochemical processes in an aquifer system.</title>
        <authorList>
            <person name="Anantharaman K."/>
            <person name="Brown C.T."/>
            <person name="Hug L.A."/>
            <person name="Sharon I."/>
            <person name="Castelle C.J."/>
            <person name="Probst A.J."/>
            <person name="Thomas B.C."/>
            <person name="Singh A."/>
            <person name="Wilkins M.J."/>
            <person name="Karaoz U."/>
            <person name="Brodie E.L."/>
            <person name="Williams K.H."/>
            <person name="Hubbard S.S."/>
            <person name="Banfield J.F."/>
        </authorList>
    </citation>
    <scope>NUCLEOTIDE SEQUENCE [LARGE SCALE GENOMIC DNA]</scope>
</reference>
<dbReference type="Proteomes" id="UP000177481">
    <property type="component" value="Unassembled WGS sequence"/>
</dbReference>
<accession>A0A1F5EA72</accession>
<comment type="caution">
    <text evidence="2">The sequence shown here is derived from an EMBL/GenBank/DDBJ whole genome shotgun (WGS) entry which is preliminary data.</text>
</comment>
<sequence>MTEFFTSRFATIDNYFQTQHFWDTGWKNLFSWSFWSEGAPSPDSQYYLFTAILLVLSVGLLIFWRVRIKKAHKITPVFQLPLAQLANIIAFVIIIGITYYFFRSQGIVYLSSRLVVLLSLIVAALWLGWVAIYLKRVAPRKQSQYLEQERFFRYIPSKRKNK</sequence>
<evidence type="ECO:0000313" key="2">
    <source>
        <dbReference type="EMBL" id="OGD64288.1"/>
    </source>
</evidence>
<feature type="transmembrane region" description="Helical" evidence="1">
    <location>
        <begin position="114"/>
        <end position="134"/>
    </location>
</feature>
<dbReference type="STRING" id="1797471.A3A71_03910"/>
<gene>
    <name evidence="2" type="ORF">A3A71_03910</name>
</gene>
<keyword evidence="1" id="KW-0472">Membrane</keyword>
<protein>
    <submittedName>
        <fullName evidence="2">Uncharacterized protein</fullName>
    </submittedName>
</protein>